<dbReference type="EMBL" id="HBIO01031035">
    <property type="protein sequence ID" value="CAE0478922.1"/>
    <property type="molecule type" value="Transcribed_RNA"/>
</dbReference>
<proteinExistence type="predicted"/>
<protein>
    <submittedName>
        <fullName evidence="1">Uncharacterized protein</fullName>
    </submittedName>
</protein>
<accession>A0A7S3QIX6</accession>
<name>A0A7S3QIX6_9STRA</name>
<gene>
    <name evidence="1" type="ORF">CDEB00056_LOCUS23775</name>
</gene>
<evidence type="ECO:0000313" key="1">
    <source>
        <dbReference type="EMBL" id="CAE0478922.1"/>
    </source>
</evidence>
<reference evidence="1" key="1">
    <citation type="submission" date="2021-01" db="EMBL/GenBank/DDBJ databases">
        <authorList>
            <person name="Corre E."/>
            <person name="Pelletier E."/>
            <person name="Niang G."/>
            <person name="Scheremetjew M."/>
            <person name="Finn R."/>
            <person name="Kale V."/>
            <person name="Holt S."/>
            <person name="Cochrane G."/>
            <person name="Meng A."/>
            <person name="Brown T."/>
            <person name="Cohen L."/>
        </authorList>
    </citation>
    <scope>NUCLEOTIDE SEQUENCE</scope>
    <source>
        <strain evidence="1">MM31A-1</strain>
    </source>
</reference>
<dbReference type="AlphaFoldDB" id="A0A7S3QIX6"/>
<organism evidence="1">
    <name type="scientific">Chaetoceros debilis</name>
    <dbReference type="NCBI Taxonomy" id="122233"/>
    <lineage>
        <taxon>Eukaryota</taxon>
        <taxon>Sar</taxon>
        <taxon>Stramenopiles</taxon>
        <taxon>Ochrophyta</taxon>
        <taxon>Bacillariophyta</taxon>
        <taxon>Coscinodiscophyceae</taxon>
        <taxon>Chaetocerotophycidae</taxon>
        <taxon>Chaetocerotales</taxon>
        <taxon>Chaetocerotaceae</taxon>
        <taxon>Chaetoceros</taxon>
    </lineage>
</organism>
<sequence>MEETDIDRQLNRMADAFELAFNNSAYIVELINRNGTLDMEMILKEVNNTFDLGIEEDFYELIDTAFLHSPDLMEDLSELIKDEKHTNLFIQNKNPTILSKVKNFAAVYK</sequence>